<name>A0ABX7Y7R7_9ACTN</name>
<dbReference type="PANTHER" id="PTHR32438:SF5">
    <property type="entry name" value="4-ALPHA-GLUCANOTRANSFERASE DPE1, CHLOROPLASTIC_AMYLOPLASTIC"/>
    <property type="match status" value="1"/>
</dbReference>
<dbReference type="PANTHER" id="PTHR32438">
    <property type="entry name" value="4-ALPHA-GLUCANOTRANSFERASE DPE1, CHLOROPLASTIC/AMYLOPLASTIC"/>
    <property type="match status" value="1"/>
</dbReference>
<keyword evidence="7 10" id="KW-0119">Carbohydrate metabolism</keyword>
<accession>A0ABX7Y7R7</accession>
<dbReference type="InterPro" id="IPR003385">
    <property type="entry name" value="Glyco_hydro_77"/>
</dbReference>
<reference evidence="11 12" key="1">
    <citation type="submission" date="2021-03" db="EMBL/GenBank/DDBJ databases">
        <title>Human Oral Microbial Genomes.</title>
        <authorList>
            <person name="Johnston C.D."/>
            <person name="Chen T."/>
            <person name="Dewhirst F.E."/>
        </authorList>
    </citation>
    <scope>NUCLEOTIDE SEQUENCE [LARGE SCALE GENOMIC DNA]</scope>
    <source>
        <strain evidence="11 12">DSMZ 100122</strain>
    </source>
</reference>
<dbReference type="Gene3D" id="3.20.20.80">
    <property type="entry name" value="Glycosidases"/>
    <property type="match status" value="1"/>
</dbReference>
<gene>
    <name evidence="11" type="primary">malQ</name>
    <name evidence="11" type="ORF">J5A65_04960</name>
</gene>
<dbReference type="RefSeq" id="WP_212326037.1">
    <property type="nucleotide sequence ID" value="NZ_AP024463.1"/>
</dbReference>
<evidence type="ECO:0000256" key="4">
    <source>
        <dbReference type="ARBA" id="ARBA00020295"/>
    </source>
</evidence>
<dbReference type="Proteomes" id="UP000678513">
    <property type="component" value="Chromosome"/>
</dbReference>
<evidence type="ECO:0000256" key="1">
    <source>
        <dbReference type="ARBA" id="ARBA00000439"/>
    </source>
</evidence>
<dbReference type="EMBL" id="CP072384">
    <property type="protein sequence ID" value="QUC09076.1"/>
    <property type="molecule type" value="Genomic_DNA"/>
</dbReference>
<dbReference type="InterPro" id="IPR017853">
    <property type="entry name" value="GH"/>
</dbReference>
<dbReference type="EC" id="2.4.1.25" evidence="3 10"/>
<comment type="similarity">
    <text evidence="2 10">Belongs to the disproportionating enzyme family.</text>
</comment>
<dbReference type="SUPFAM" id="SSF51445">
    <property type="entry name" value="(Trans)glycosidases"/>
    <property type="match status" value="1"/>
</dbReference>
<comment type="catalytic activity">
    <reaction evidence="1 10">
        <text>Transfers a segment of a (1-&gt;4)-alpha-D-glucan to a new position in an acceptor, which may be glucose or a (1-&gt;4)-alpha-D-glucan.</text>
        <dbReference type="EC" id="2.4.1.25"/>
    </reaction>
</comment>
<sequence>MVEHVDGLRRVRQLDPVVAADLVRYLGGDPEEARQDVAASILTVRGDEPVAFADKGELVLANGQMVAVSPDVPTTVPVGYHRFYPTGSMEPVTVVGSPAVAAPTPGRGWGLSVQPYALRSSQDWGIGDLGTVRDLARWAAQQGATTLLLGPMLAAAPTTPREPSPYYPATRLFLDPLYLSMQDVRAPDGTPVAVSRPAGLSDSADAPIDRDAVHTAKYATLRALWTDLDGSPDPLLQDFLAASALPVQLFATWCVLTDKLGGDWRQWPTELQDPRSAQVEAFAEQHADDVSFHVWLQWMCEQQMARIAGEIDVINDLPVGFDPGGFDGWLWQEALVPQVRIGAPPDGFAPDGHGWDSAPFSPMALERLRFAPLVAVWRANMARGAGLHLDHAMHLTRLFWVPWDRTPAEGAYVEYPFREILDLLVLESVANSCYVVTEDLGNVPSDFRQQIGERGLLRTIILWFVKIPPNKWPEAAVAYVSNHDHPPVAAVWADHDAGARLIDVDPQSEEAFARLSHHQRLVALGEGTPVDADLFTALRRTHEGLGRSGAGLVLSQVLDLMLGAQRVNSPTGDRSQSWRTSLPMLLDDLVEDEVARELCSVLAAARNKDRSDFDLTGG</sequence>
<evidence type="ECO:0000256" key="2">
    <source>
        <dbReference type="ARBA" id="ARBA00005684"/>
    </source>
</evidence>
<evidence type="ECO:0000256" key="6">
    <source>
        <dbReference type="ARBA" id="ARBA00022679"/>
    </source>
</evidence>
<organism evidence="11 12">
    <name type="scientific">Arachnia rubra</name>
    <dbReference type="NCBI Taxonomy" id="1547448"/>
    <lineage>
        <taxon>Bacteria</taxon>
        <taxon>Bacillati</taxon>
        <taxon>Actinomycetota</taxon>
        <taxon>Actinomycetes</taxon>
        <taxon>Propionibacteriales</taxon>
        <taxon>Propionibacteriaceae</taxon>
        <taxon>Arachnia</taxon>
    </lineage>
</organism>
<proteinExistence type="inferred from homology"/>
<evidence type="ECO:0000256" key="3">
    <source>
        <dbReference type="ARBA" id="ARBA00012560"/>
    </source>
</evidence>
<evidence type="ECO:0000256" key="5">
    <source>
        <dbReference type="ARBA" id="ARBA00022676"/>
    </source>
</evidence>
<evidence type="ECO:0000313" key="12">
    <source>
        <dbReference type="Proteomes" id="UP000678513"/>
    </source>
</evidence>
<evidence type="ECO:0000313" key="11">
    <source>
        <dbReference type="EMBL" id="QUC09076.1"/>
    </source>
</evidence>
<keyword evidence="6 10" id="KW-0808">Transferase</keyword>
<evidence type="ECO:0000256" key="7">
    <source>
        <dbReference type="ARBA" id="ARBA00023277"/>
    </source>
</evidence>
<dbReference type="Pfam" id="PF02446">
    <property type="entry name" value="Glyco_hydro_77"/>
    <property type="match status" value="1"/>
</dbReference>
<protein>
    <recommendedName>
        <fullName evidence="4 10">4-alpha-glucanotransferase</fullName>
        <ecNumber evidence="3 10">2.4.1.25</ecNumber>
    </recommendedName>
    <alternativeName>
        <fullName evidence="8 10">Amylomaltase</fullName>
    </alternativeName>
    <alternativeName>
        <fullName evidence="9 10">Disproportionating enzyme</fullName>
    </alternativeName>
</protein>
<evidence type="ECO:0000256" key="9">
    <source>
        <dbReference type="ARBA" id="ARBA00031501"/>
    </source>
</evidence>
<keyword evidence="12" id="KW-1185">Reference proteome</keyword>
<evidence type="ECO:0000256" key="10">
    <source>
        <dbReference type="RuleBase" id="RU361207"/>
    </source>
</evidence>
<evidence type="ECO:0000256" key="8">
    <source>
        <dbReference type="ARBA" id="ARBA00031423"/>
    </source>
</evidence>
<dbReference type="NCBIfam" id="TIGR00217">
    <property type="entry name" value="malQ"/>
    <property type="match status" value="1"/>
</dbReference>
<keyword evidence="5 10" id="KW-0328">Glycosyltransferase</keyword>
<dbReference type="GO" id="GO:0004134">
    <property type="term" value="F:4-alpha-glucanotransferase activity"/>
    <property type="evidence" value="ECO:0007669"/>
    <property type="project" value="UniProtKB-EC"/>
</dbReference>